<evidence type="ECO:0000313" key="1">
    <source>
        <dbReference type="EMBL" id="MBF2709959.1"/>
    </source>
</evidence>
<dbReference type="EMBL" id="JADHEC010000055">
    <property type="protein sequence ID" value="MBF2709959.1"/>
    <property type="molecule type" value="Genomic_DNA"/>
</dbReference>
<proteinExistence type="predicted"/>
<sequence>MVYEGNTIVTREEQGNDLYNKVTKWVKSKTRTADPDTTKLVLHNKIKLFESIIPFLKEENKQKAIDEIKTLKLHLLKY</sequence>
<name>A0A930UEJ2_9FLAO</name>
<comment type="caution">
    <text evidence="1">The sequence shown here is derived from an EMBL/GenBank/DDBJ whole genome shotgun (WGS) entry which is preliminary data.</text>
</comment>
<dbReference type="RefSeq" id="WP_194313189.1">
    <property type="nucleotide sequence ID" value="NZ_JADHEC010000055.1"/>
</dbReference>
<evidence type="ECO:0000313" key="2">
    <source>
        <dbReference type="Proteomes" id="UP000646211"/>
    </source>
</evidence>
<reference evidence="1" key="1">
    <citation type="submission" date="2020-11" db="EMBL/GenBank/DDBJ databases">
        <title>Genome of Flavobacterium soyangense.</title>
        <authorList>
            <person name="Liu Q."/>
            <person name="Xin Y.-H."/>
        </authorList>
    </citation>
    <scope>NUCLEOTIDE SEQUENCE</scope>
    <source>
        <strain evidence="1">CGMCC 1.13493</strain>
    </source>
</reference>
<protein>
    <submittedName>
        <fullName evidence="1">Uncharacterized protein</fullName>
    </submittedName>
</protein>
<gene>
    <name evidence="1" type="ORF">IR213_15405</name>
</gene>
<dbReference type="AlphaFoldDB" id="A0A930UEJ2"/>
<dbReference type="Proteomes" id="UP000646211">
    <property type="component" value="Unassembled WGS sequence"/>
</dbReference>
<accession>A0A930UEJ2</accession>
<keyword evidence="2" id="KW-1185">Reference proteome</keyword>
<organism evidence="1 2">
    <name type="scientific">Flavobacterium soyangense</name>
    <dbReference type="NCBI Taxonomy" id="2023265"/>
    <lineage>
        <taxon>Bacteria</taxon>
        <taxon>Pseudomonadati</taxon>
        <taxon>Bacteroidota</taxon>
        <taxon>Flavobacteriia</taxon>
        <taxon>Flavobacteriales</taxon>
        <taxon>Flavobacteriaceae</taxon>
        <taxon>Flavobacterium</taxon>
    </lineage>
</organism>